<dbReference type="Proteomes" id="UP000233837">
    <property type="component" value="Unassembled WGS sequence"/>
</dbReference>
<keyword evidence="2" id="KW-1185">Reference proteome</keyword>
<reference evidence="1 2" key="2">
    <citation type="journal article" date="2017" name="Nature">
        <title>The Apostasia genome and the evolution of orchids.</title>
        <authorList>
            <person name="Zhang G.Q."/>
            <person name="Liu K.W."/>
            <person name="Li Z."/>
            <person name="Lohaus R."/>
            <person name="Hsiao Y.Y."/>
            <person name="Niu S.C."/>
            <person name="Wang J.Y."/>
            <person name="Lin Y.C."/>
            <person name="Xu Q."/>
            <person name="Chen L.J."/>
            <person name="Yoshida K."/>
            <person name="Fujiwara S."/>
            <person name="Wang Z.W."/>
            <person name="Zhang Y.Q."/>
            <person name="Mitsuda N."/>
            <person name="Wang M."/>
            <person name="Liu G.H."/>
            <person name="Pecoraro L."/>
            <person name="Huang H.X."/>
            <person name="Xiao X.J."/>
            <person name="Lin M."/>
            <person name="Wu X.Y."/>
            <person name="Wu W.L."/>
            <person name="Chen Y.Y."/>
            <person name="Chang S.B."/>
            <person name="Sakamoto S."/>
            <person name="Ohme-Takagi M."/>
            <person name="Yagi M."/>
            <person name="Zeng S.J."/>
            <person name="Shen C.Y."/>
            <person name="Yeh C.M."/>
            <person name="Luo Y.B."/>
            <person name="Tsai W.C."/>
            <person name="Van de Peer Y."/>
            <person name="Liu Z.J."/>
        </authorList>
    </citation>
    <scope>NUCLEOTIDE SEQUENCE [LARGE SCALE GENOMIC DNA]</scope>
    <source>
        <tissue evidence="1">The whole plant</tissue>
    </source>
</reference>
<organism evidence="1 2">
    <name type="scientific">Dendrobium catenatum</name>
    <dbReference type="NCBI Taxonomy" id="906689"/>
    <lineage>
        <taxon>Eukaryota</taxon>
        <taxon>Viridiplantae</taxon>
        <taxon>Streptophyta</taxon>
        <taxon>Embryophyta</taxon>
        <taxon>Tracheophyta</taxon>
        <taxon>Spermatophyta</taxon>
        <taxon>Magnoliopsida</taxon>
        <taxon>Liliopsida</taxon>
        <taxon>Asparagales</taxon>
        <taxon>Orchidaceae</taxon>
        <taxon>Epidendroideae</taxon>
        <taxon>Malaxideae</taxon>
        <taxon>Dendrobiinae</taxon>
        <taxon>Dendrobium</taxon>
    </lineage>
</organism>
<dbReference type="AlphaFoldDB" id="A0A2I0VDK6"/>
<sequence length="99" mass="11370">MTWKAPTPALAEMSRRFFPTGSTRFGLPPRERQIKGQGRMMGSFTAAEPAEMKWEGVDDKLAKMVSMVNLDYAPERRRVREAFKDVQLQIDHPLFKVLS</sequence>
<evidence type="ECO:0000313" key="1">
    <source>
        <dbReference type="EMBL" id="PKU61484.1"/>
    </source>
</evidence>
<gene>
    <name evidence="1" type="ORF">MA16_Dca027862</name>
</gene>
<dbReference type="STRING" id="906689.A0A2I0VDK6"/>
<protein>
    <submittedName>
        <fullName evidence="1">Uncharacterized protein</fullName>
    </submittedName>
</protein>
<name>A0A2I0VDK6_9ASPA</name>
<proteinExistence type="predicted"/>
<dbReference type="EMBL" id="KZ504677">
    <property type="protein sequence ID" value="PKU61484.1"/>
    <property type="molecule type" value="Genomic_DNA"/>
</dbReference>
<accession>A0A2I0VDK6</accession>
<evidence type="ECO:0000313" key="2">
    <source>
        <dbReference type="Proteomes" id="UP000233837"/>
    </source>
</evidence>
<reference evidence="1 2" key="1">
    <citation type="journal article" date="2016" name="Sci. Rep.">
        <title>The Dendrobium catenatum Lindl. genome sequence provides insights into polysaccharide synthase, floral development and adaptive evolution.</title>
        <authorList>
            <person name="Zhang G.Q."/>
            <person name="Xu Q."/>
            <person name="Bian C."/>
            <person name="Tsai W.C."/>
            <person name="Yeh C.M."/>
            <person name="Liu K.W."/>
            <person name="Yoshida K."/>
            <person name="Zhang L.S."/>
            <person name="Chang S.B."/>
            <person name="Chen F."/>
            <person name="Shi Y."/>
            <person name="Su Y.Y."/>
            <person name="Zhang Y.Q."/>
            <person name="Chen L.J."/>
            <person name="Yin Y."/>
            <person name="Lin M."/>
            <person name="Huang H."/>
            <person name="Deng H."/>
            <person name="Wang Z.W."/>
            <person name="Zhu S.L."/>
            <person name="Zhao X."/>
            <person name="Deng C."/>
            <person name="Niu S.C."/>
            <person name="Huang J."/>
            <person name="Wang M."/>
            <person name="Liu G.H."/>
            <person name="Yang H.J."/>
            <person name="Xiao X.J."/>
            <person name="Hsiao Y.Y."/>
            <person name="Wu W.L."/>
            <person name="Chen Y.Y."/>
            <person name="Mitsuda N."/>
            <person name="Ohme-Takagi M."/>
            <person name="Luo Y.B."/>
            <person name="Van de Peer Y."/>
            <person name="Liu Z.J."/>
        </authorList>
    </citation>
    <scope>NUCLEOTIDE SEQUENCE [LARGE SCALE GENOMIC DNA]</scope>
    <source>
        <tissue evidence="1">The whole plant</tissue>
    </source>
</reference>